<dbReference type="InterPro" id="IPR036388">
    <property type="entry name" value="WH-like_DNA-bd_sf"/>
</dbReference>
<dbReference type="EMBL" id="FNED01000003">
    <property type="protein sequence ID" value="SDI33002.1"/>
    <property type="molecule type" value="Genomic_DNA"/>
</dbReference>
<dbReference type="InterPro" id="IPR011991">
    <property type="entry name" value="ArsR-like_HTH"/>
</dbReference>
<evidence type="ECO:0000313" key="4">
    <source>
        <dbReference type="Proteomes" id="UP000037269"/>
    </source>
</evidence>
<accession>A0A0D1XTI1</accession>
<dbReference type="Gene3D" id="1.10.10.10">
    <property type="entry name" value="Winged helix-like DNA-binding domain superfamily/Winged helix DNA-binding domain"/>
    <property type="match status" value="1"/>
</dbReference>
<reference evidence="3 5" key="2">
    <citation type="submission" date="2016-10" db="EMBL/GenBank/DDBJ databases">
        <authorList>
            <person name="de Groot N.N."/>
        </authorList>
    </citation>
    <scope>NUCLEOTIDE SEQUENCE [LARGE SCALE GENOMIC DNA]</scope>
    <source>
        <strain evidence="3 5">DSM 2895</strain>
    </source>
</reference>
<keyword evidence="1" id="KW-0238">DNA-binding</keyword>
<dbReference type="RefSeq" id="WP_043066093.1">
    <property type="nucleotide sequence ID" value="NZ_BJOA01000030.1"/>
</dbReference>
<keyword evidence="4" id="KW-1185">Reference proteome</keyword>
<reference evidence="2 4" key="1">
    <citation type="submission" date="2015-07" db="EMBL/GenBank/DDBJ databases">
        <title>Fjat-14205 dsm 2895.</title>
        <authorList>
            <person name="Liu B."/>
            <person name="Wang J."/>
            <person name="Zhu Y."/>
            <person name="Liu G."/>
            <person name="Chen Q."/>
            <person name="Chen Z."/>
            <person name="Lan J."/>
            <person name="Che J."/>
            <person name="Ge C."/>
            <person name="Shi H."/>
            <person name="Pan Z."/>
            <person name="Liu X."/>
        </authorList>
    </citation>
    <scope>NUCLEOTIDE SEQUENCE [LARGE SCALE GENOMIC DNA]</scope>
    <source>
        <strain evidence="2 4">DSM 2895</strain>
    </source>
</reference>
<dbReference type="EMBL" id="LGUG01000004">
    <property type="protein sequence ID" value="KON95647.1"/>
    <property type="molecule type" value="Genomic_DNA"/>
</dbReference>
<dbReference type="InterPro" id="IPR036390">
    <property type="entry name" value="WH_DNA-bd_sf"/>
</dbReference>
<dbReference type="Proteomes" id="UP000037269">
    <property type="component" value="Unassembled WGS sequence"/>
</dbReference>
<dbReference type="CDD" id="cd00090">
    <property type="entry name" value="HTH_ARSR"/>
    <property type="match status" value="1"/>
</dbReference>
<dbReference type="SUPFAM" id="SSF46785">
    <property type="entry name" value="Winged helix' DNA-binding domain"/>
    <property type="match status" value="1"/>
</dbReference>
<proteinExistence type="predicted"/>
<evidence type="ECO:0000313" key="3">
    <source>
        <dbReference type="EMBL" id="SDI33002.1"/>
    </source>
</evidence>
<name>A0A0D1XTI1_ANEMI</name>
<dbReference type="PATRIC" id="fig|47500.7.peg.4179"/>
<dbReference type="Gene3D" id="3.30.1380.20">
    <property type="entry name" value="Trafficking protein particle complex subunit 3"/>
    <property type="match status" value="1"/>
</dbReference>
<dbReference type="GO" id="GO:0003677">
    <property type="term" value="F:DNA binding"/>
    <property type="evidence" value="ECO:0007669"/>
    <property type="project" value="UniProtKB-KW"/>
</dbReference>
<dbReference type="Proteomes" id="UP000182836">
    <property type="component" value="Unassembled WGS sequence"/>
</dbReference>
<evidence type="ECO:0000256" key="1">
    <source>
        <dbReference type="ARBA" id="ARBA00023125"/>
    </source>
</evidence>
<dbReference type="STRING" id="47500.AF333_09345"/>
<evidence type="ECO:0000313" key="2">
    <source>
        <dbReference type="EMBL" id="KON95647.1"/>
    </source>
</evidence>
<sequence>MENETLKLTSVLADPTRFSIYQYIVSNHRAVTVQEIADQFDIHPNVARLHLTKLEDVNLLDSTSEKTGKGGRPSRLYSLSDQVISLQFPPRDYQLLANIAIETLISLGEAGQKALYEMGRKFGHEAARQAIEKERTSISEMNPEEKIASIHRLVLAQGLNPEIELIGEQNLRFRVYNCTFKEAASKNPQSICRMHHALLLGIFETYFGENISLIEENSMLAGCKSCDYTMLRLS</sequence>
<dbReference type="Pfam" id="PF12840">
    <property type="entry name" value="HTH_20"/>
    <property type="match status" value="1"/>
</dbReference>
<protein>
    <submittedName>
        <fullName evidence="2 3">Transcriptional regulator</fullName>
    </submittedName>
</protein>
<organism evidence="2 4">
    <name type="scientific">Aneurinibacillus migulanus</name>
    <name type="common">Bacillus migulanus</name>
    <dbReference type="NCBI Taxonomy" id="47500"/>
    <lineage>
        <taxon>Bacteria</taxon>
        <taxon>Bacillati</taxon>
        <taxon>Bacillota</taxon>
        <taxon>Bacilli</taxon>
        <taxon>Bacillales</taxon>
        <taxon>Paenibacillaceae</taxon>
        <taxon>Aneurinibacillus group</taxon>
        <taxon>Aneurinibacillus</taxon>
    </lineage>
</organism>
<gene>
    <name evidence="2" type="ORF">AF333_09345</name>
    <name evidence="3" type="ORF">SAMN04487909_10395</name>
</gene>
<evidence type="ECO:0000313" key="5">
    <source>
        <dbReference type="Proteomes" id="UP000182836"/>
    </source>
</evidence>
<dbReference type="OrthoDB" id="2729610at2"/>
<dbReference type="GeneID" id="42305405"/>
<dbReference type="AlphaFoldDB" id="A0A0D1XTI1"/>